<evidence type="ECO:0000313" key="1">
    <source>
        <dbReference type="EMBL" id="MCI2283664.1"/>
    </source>
</evidence>
<accession>A0ABS9X090</accession>
<comment type="caution">
    <text evidence="1">The sequence shown here is derived from an EMBL/GenBank/DDBJ whole genome shotgun (WGS) entry which is preliminary data.</text>
</comment>
<name>A0ABS9X090_9GAMM</name>
<dbReference type="RefSeq" id="WP_242285771.1">
    <property type="nucleotide sequence ID" value="NZ_JAKKSL010000002.1"/>
</dbReference>
<reference evidence="1" key="1">
    <citation type="submission" date="2022-01" db="EMBL/GenBank/DDBJ databases">
        <title>Colwellia maritima, isolated from seawater.</title>
        <authorList>
            <person name="Kristyanto S."/>
            <person name="Jung J."/>
            <person name="Jeon C.O."/>
        </authorList>
    </citation>
    <scope>NUCLEOTIDE SEQUENCE</scope>
    <source>
        <strain evidence="1">MSW7</strain>
    </source>
</reference>
<protein>
    <submittedName>
        <fullName evidence="1">Uncharacterized protein</fullName>
    </submittedName>
</protein>
<organism evidence="1 2">
    <name type="scientific">Colwellia maritima</name>
    <dbReference type="NCBI Taxonomy" id="2912588"/>
    <lineage>
        <taxon>Bacteria</taxon>
        <taxon>Pseudomonadati</taxon>
        <taxon>Pseudomonadota</taxon>
        <taxon>Gammaproteobacteria</taxon>
        <taxon>Alteromonadales</taxon>
        <taxon>Colwelliaceae</taxon>
        <taxon>Colwellia</taxon>
    </lineage>
</organism>
<evidence type="ECO:0000313" key="2">
    <source>
        <dbReference type="Proteomes" id="UP001139646"/>
    </source>
</evidence>
<proteinExistence type="predicted"/>
<keyword evidence="2" id="KW-1185">Reference proteome</keyword>
<dbReference type="EMBL" id="JAKKSL010000002">
    <property type="protein sequence ID" value="MCI2283664.1"/>
    <property type="molecule type" value="Genomic_DNA"/>
</dbReference>
<dbReference type="Proteomes" id="UP001139646">
    <property type="component" value="Unassembled WGS sequence"/>
</dbReference>
<sequence length="85" mass="9299">MFVTKVANADEDLIDDLNEGMLLDVSLVIENGVESVAILFRGQILGGIMSHGFQLKSCLSNDFEFEAIVLSVSMGIITIKIQPRK</sequence>
<gene>
    <name evidence="1" type="ORF">L3081_10030</name>
</gene>